<organism evidence="1 2">
    <name type="scientific">Candidatus Nephthysia bennettiae</name>
    <dbReference type="NCBI Taxonomy" id="3127016"/>
    <lineage>
        <taxon>Bacteria</taxon>
        <taxon>Bacillati</taxon>
        <taxon>Candidatus Dormiibacterota</taxon>
        <taxon>Candidatus Dormibacteria</taxon>
        <taxon>Candidatus Dormibacterales</taxon>
        <taxon>Candidatus Dormibacteraceae</taxon>
        <taxon>Candidatus Nephthysia</taxon>
    </lineage>
</organism>
<keyword evidence="2" id="KW-1185">Reference proteome</keyword>
<evidence type="ECO:0000313" key="1">
    <source>
        <dbReference type="EMBL" id="MBJ7597568.1"/>
    </source>
</evidence>
<accession>A0A934K6I2</accession>
<dbReference type="AlphaFoldDB" id="A0A934K6I2"/>
<gene>
    <name evidence="1" type="ORF">JF922_05720</name>
</gene>
<proteinExistence type="predicted"/>
<comment type="caution">
    <text evidence="1">The sequence shown here is derived from an EMBL/GenBank/DDBJ whole genome shotgun (WGS) entry which is preliminary data.</text>
</comment>
<sequence>MRYPWRLFWIALGSTALLALGFGIGVSSLGASRQPAPQLSALPSGALAGAGITLAAPQQPPYCETERALAQQGWVSSSFAGCPIAETAASASAAALPGGQGTVDEAVLAEVTGSAGGVIGQNRVAWVMVVHSKYLVLPATGCAPPRPNGPACAARGLGHVSTEVVVVVDGSSGQVLATVPVPTQGR</sequence>
<name>A0A934K6I2_9BACT</name>
<dbReference type="EMBL" id="JAEKNR010000067">
    <property type="protein sequence ID" value="MBJ7597568.1"/>
    <property type="molecule type" value="Genomic_DNA"/>
</dbReference>
<evidence type="ECO:0000313" key="2">
    <source>
        <dbReference type="Proteomes" id="UP000612893"/>
    </source>
</evidence>
<dbReference type="RefSeq" id="WP_338199899.1">
    <property type="nucleotide sequence ID" value="NZ_JAEKNR010000067.1"/>
</dbReference>
<protein>
    <submittedName>
        <fullName evidence="1">Uncharacterized protein</fullName>
    </submittedName>
</protein>
<dbReference type="Proteomes" id="UP000612893">
    <property type="component" value="Unassembled WGS sequence"/>
</dbReference>
<reference evidence="1" key="1">
    <citation type="submission" date="2020-10" db="EMBL/GenBank/DDBJ databases">
        <title>Ca. Dormibacterota MAGs.</title>
        <authorList>
            <person name="Montgomery K."/>
        </authorList>
    </citation>
    <scope>NUCLEOTIDE SEQUENCE [LARGE SCALE GENOMIC DNA]</scope>
    <source>
        <strain evidence="1">SC8812_S17_10</strain>
    </source>
</reference>